<keyword evidence="5" id="KW-1185">Reference proteome</keyword>
<feature type="domain" description="Solute-binding protein family 5" evidence="3">
    <location>
        <begin position="89"/>
        <end position="442"/>
    </location>
</feature>
<dbReference type="InterPro" id="IPR039424">
    <property type="entry name" value="SBP_5"/>
</dbReference>
<dbReference type="InterPro" id="IPR030678">
    <property type="entry name" value="Peptide/Ni-bd"/>
</dbReference>
<dbReference type="CDD" id="cd08503">
    <property type="entry name" value="PBP2_NikA_DppA_OppA_like_17"/>
    <property type="match status" value="1"/>
</dbReference>
<protein>
    <submittedName>
        <fullName evidence="4">Peptide ABC transporter substrate-binding protein</fullName>
    </submittedName>
</protein>
<name>A0AA48H147_9RHOB</name>
<dbReference type="KEGG" id="rmai:MACH21_08260"/>
<evidence type="ECO:0000259" key="3">
    <source>
        <dbReference type="Pfam" id="PF00496"/>
    </source>
</evidence>
<dbReference type="GO" id="GO:1904680">
    <property type="term" value="F:peptide transmembrane transporter activity"/>
    <property type="evidence" value="ECO:0007669"/>
    <property type="project" value="TreeGrafter"/>
</dbReference>
<dbReference type="GO" id="GO:0043190">
    <property type="term" value="C:ATP-binding cassette (ABC) transporter complex"/>
    <property type="evidence" value="ECO:0007669"/>
    <property type="project" value="InterPro"/>
</dbReference>
<dbReference type="InterPro" id="IPR019546">
    <property type="entry name" value="TAT_signal_bac_arc"/>
</dbReference>
<dbReference type="SUPFAM" id="SSF53850">
    <property type="entry name" value="Periplasmic binding protein-like II"/>
    <property type="match status" value="1"/>
</dbReference>
<dbReference type="Pfam" id="PF10518">
    <property type="entry name" value="TAT_signal"/>
    <property type="match status" value="1"/>
</dbReference>
<dbReference type="InterPro" id="IPR006311">
    <property type="entry name" value="TAT_signal"/>
</dbReference>
<dbReference type="RefSeq" id="WP_338274679.1">
    <property type="nucleotide sequence ID" value="NZ_AP027266.1"/>
</dbReference>
<sequence length="524" mass="57381">MTRPRIPAMPLSRRGVLKGAAAVTAAGLILPHTSLPARAQARGGTFRVGIGHGSTTDSLDPGLWENLYVQTFAACRHNYLIEVGSDGQLVPEIAESWDSTDGSTWVFSIRQGVTFHSGKDVTAEDVVASINHHRGDSSTSVVKPLLAAITDVRADGNTVVVTLEAPNADLPYLMTDYHIPIMPGMDGRIDPASTDGCGGYIVESFEHGVQSTVNRNPNYWKSDRAWFDRVELVSILDPAARLNALITGEVHLIDQVDPATIGMLESRGVARILSIPGNAHYGFPMDSRQGPYDDNNVRLALKYALDREAMVDVILGGHGAVSNDNPIGPANRYFNTEMEMKTYDPDRARFHLREAGLESLDVTIAVADAAFSGAVDAGTMFSETARAAGINLNVNRVPNDGYWSNVWLNPNGDTPFCATYWGGRAVEDHMFTTAYAAGADWNEGHWSNDRFNELLVAARSEVNESLRREMYMEMQQIVSFEGSTIIPMYNNYVMAVANGVATPDQISANWNFDGFRCVERWWMA</sequence>
<accession>A0AA48H147</accession>
<evidence type="ECO:0000256" key="1">
    <source>
        <dbReference type="ARBA" id="ARBA00004418"/>
    </source>
</evidence>
<gene>
    <name evidence="4" type="ORF">MACH21_08260</name>
</gene>
<dbReference type="GO" id="GO:0015833">
    <property type="term" value="P:peptide transport"/>
    <property type="evidence" value="ECO:0007669"/>
    <property type="project" value="TreeGrafter"/>
</dbReference>
<organism evidence="4 5">
    <name type="scientific">Roseicyclus marinus</name>
    <dbReference type="NCBI Taxonomy" id="2161673"/>
    <lineage>
        <taxon>Bacteria</taxon>
        <taxon>Pseudomonadati</taxon>
        <taxon>Pseudomonadota</taxon>
        <taxon>Alphaproteobacteria</taxon>
        <taxon>Rhodobacterales</taxon>
        <taxon>Roseobacteraceae</taxon>
        <taxon>Roseicyclus</taxon>
    </lineage>
</organism>
<evidence type="ECO:0000313" key="5">
    <source>
        <dbReference type="Proteomes" id="UP001337723"/>
    </source>
</evidence>
<comment type="similarity">
    <text evidence="2">Belongs to the bacterial solute-binding protein 5 family.</text>
</comment>
<dbReference type="Gene3D" id="3.10.105.10">
    <property type="entry name" value="Dipeptide-binding Protein, Domain 3"/>
    <property type="match status" value="1"/>
</dbReference>
<dbReference type="Pfam" id="PF00496">
    <property type="entry name" value="SBP_bac_5"/>
    <property type="match status" value="1"/>
</dbReference>
<dbReference type="AlphaFoldDB" id="A0AA48H147"/>
<dbReference type="Gene3D" id="3.40.190.10">
    <property type="entry name" value="Periplasmic binding protein-like II"/>
    <property type="match status" value="1"/>
</dbReference>
<dbReference type="GO" id="GO:0030288">
    <property type="term" value="C:outer membrane-bounded periplasmic space"/>
    <property type="evidence" value="ECO:0007669"/>
    <property type="project" value="UniProtKB-ARBA"/>
</dbReference>
<comment type="subcellular location">
    <subcellularLocation>
        <location evidence="1">Periplasm</location>
    </subcellularLocation>
</comment>
<proteinExistence type="inferred from homology"/>
<evidence type="ECO:0000256" key="2">
    <source>
        <dbReference type="ARBA" id="ARBA00005695"/>
    </source>
</evidence>
<evidence type="ECO:0000313" key="4">
    <source>
        <dbReference type="EMBL" id="BDW84649.1"/>
    </source>
</evidence>
<dbReference type="PROSITE" id="PS51318">
    <property type="entry name" value="TAT"/>
    <property type="match status" value="1"/>
</dbReference>
<dbReference type="InterPro" id="IPR000914">
    <property type="entry name" value="SBP_5_dom"/>
</dbReference>
<dbReference type="NCBIfam" id="TIGR01409">
    <property type="entry name" value="TAT_signal_seq"/>
    <property type="match status" value="1"/>
</dbReference>
<dbReference type="PANTHER" id="PTHR30290">
    <property type="entry name" value="PERIPLASMIC BINDING COMPONENT OF ABC TRANSPORTER"/>
    <property type="match status" value="1"/>
</dbReference>
<dbReference type="Proteomes" id="UP001337723">
    <property type="component" value="Chromosome"/>
</dbReference>
<dbReference type="PIRSF" id="PIRSF002741">
    <property type="entry name" value="MppA"/>
    <property type="match status" value="1"/>
</dbReference>
<reference evidence="4 5" key="1">
    <citation type="submission" date="2023-01" db="EMBL/GenBank/DDBJ databases">
        <title>Complete genome sequence of Roseicyclus marinus strain Dej080120_10.</title>
        <authorList>
            <person name="Ueki S."/>
            <person name="Maruyama F."/>
        </authorList>
    </citation>
    <scope>NUCLEOTIDE SEQUENCE [LARGE SCALE GENOMIC DNA]</scope>
    <source>
        <strain evidence="4 5">Dej080120_10</strain>
    </source>
</reference>
<dbReference type="EMBL" id="AP027266">
    <property type="protein sequence ID" value="BDW84649.1"/>
    <property type="molecule type" value="Genomic_DNA"/>
</dbReference>